<evidence type="ECO:0000256" key="4">
    <source>
        <dbReference type="ARBA" id="ARBA00022771"/>
    </source>
</evidence>
<dbReference type="Gene3D" id="4.10.1060.10">
    <property type="entry name" value="Zinc finger, RanBP2-type"/>
    <property type="match status" value="1"/>
</dbReference>
<evidence type="ECO:0000256" key="1">
    <source>
        <dbReference type="ARBA" id="ARBA00009697"/>
    </source>
</evidence>
<evidence type="ECO:0000256" key="7">
    <source>
        <dbReference type="PROSITE-ProRule" id="PRU00322"/>
    </source>
</evidence>
<evidence type="ECO:0000256" key="3">
    <source>
        <dbReference type="ARBA" id="ARBA00022723"/>
    </source>
</evidence>
<comment type="function">
    <text evidence="8">Component of the ESCRT-II complex (endosomal sorting complex required for transport II), which is required for multivesicular body (MVB) formation and sorting of endosomal cargo proteins into MVBs.</text>
</comment>
<dbReference type="PANTHER" id="PTHR13128:SF12">
    <property type="entry name" value="VACUOLAR PROTEIN-SORTING-ASSOCIATED PROTEIN 36"/>
    <property type="match status" value="1"/>
</dbReference>
<comment type="similarity">
    <text evidence="1 8">Belongs to the VPS36 family.</text>
</comment>
<dbReference type="SUPFAM" id="SSF50729">
    <property type="entry name" value="PH domain-like"/>
    <property type="match status" value="1"/>
</dbReference>
<keyword evidence="2 8" id="KW-0813">Transport</keyword>
<sequence length="504" mass="55853">MYFQPTQLSTSRRPDLKAGESLIVQQASVGLYEGKNKVESAQDGVCYLTSHRIIYVDSKDSGQNSCEIPLNSIREIESYGGFLMSSPKLILHLDVKALSDHSRPPAPVISTSVAGVWACPICFFTNQATVDKCQLCGVRHVTTNDNNSSPSQPQKQTQSVQQQHRQQQQQQQQQQNQLPANDDGNGSHCRVCTFINHPSLNQCEMCGADLITEPLFTENAIESLVIEDDPHVRIAFRHGGQPRFLQNLKNAIQVKAWEAPVIEESVPVIKSKGVGISAIRERVEQSTQKANDTMSDAFQDLNRLMTKATEMVKLAESISLKMSRDITTDNDKDMATLKGYLLNLGIASPVTRDSAGSIYHQELARELADFLTKFLDSSDSIKSLADVYCIFNRARGVALVSPEDLYKASTQFESLQLPFRLKKFPSGLLVVQSVAMDDDQAASRILSHVKNHGHLTALQLAEIEHWALAVASEQLLMTEQKGLLCRDEGPVGLTFYENLFCSVN</sequence>
<name>A0ABR3B1J6_PHYBL</name>
<dbReference type="InterPro" id="IPR001876">
    <property type="entry name" value="Znf_RanBP2"/>
</dbReference>
<dbReference type="InterPro" id="IPR036443">
    <property type="entry name" value="Znf_RanBP2_sf"/>
</dbReference>
<keyword evidence="6 8" id="KW-0653">Protein transport</keyword>
<proteinExistence type="inferred from homology"/>
<evidence type="ECO:0000256" key="9">
    <source>
        <dbReference type="SAM" id="MobiDB-lite"/>
    </source>
</evidence>
<dbReference type="EMBL" id="JBCLYO010000007">
    <property type="protein sequence ID" value="KAL0087247.1"/>
    <property type="molecule type" value="Genomic_DNA"/>
</dbReference>
<organism evidence="12 13">
    <name type="scientific">Phycomyces blakesleeanus</name>
    <dbReference type="NCBI Taxonomy" id="4837"/>
    <lineage>
        <taxon>Eukaryota</taxon>
        <taxon>Fungi</taxon>
        <taxon>Fungi incertae sedis</taxon>
        <taxon>Mucoromycota</taxon>
        <taxon>Mucoromycotina</taxon>
        <taxon>Mucoromycetes</taxon>
        <taxon>Mucorales</taxon>
        <taxon>Phycomycetaceae</taxon>
        <taxon>Phycomyces</taxon>
    </lineage>
</organism>
<dbReference type="InterPro" id="IPR036390">
    <property type="entry name" value="WH_DNA-bd_sf"/>
</dbReference>
<comment type="caution">
    <text evidence="12">The sequence shown here is derived from an EMBL/GenBank/DDBJ whole genome shotgun (WGS) entry which is preliminary data.</text>
</comment>
<evidence type="ECO:0000259" key="10">
    <source>
        <dbReference type="PROSITE" id="PS50199"/>
    </source>
</evidence>
<dbReference type="Proteomes" id="UP001448207">
    <property type="component" value="Unassembled WGS sequence"/>
</dbReference>
<feature type="domain" description="RanBP2-type" evidence="10">
    <location>
        <begin position="113"/>
        <end position="142"/>
    </location>
</feature>
<evidence type="ECO:0000256" key="8">
    <source>
        <dbReference type="RuleBase" id="RU367095"/>
    </source>
</evidence>
<feature type="compositionally biased region" description="Low complexity" evidence="9">
    <location>
        <begin position="152"/>
        <end position="177"/>
    </location>
</feature>
<dbReference type="Pfam" id="PF04157">
    <property type="entry name" value="EAP30"/>
    <property type="match status" value="1"/>
</dbReference>
<gene>
    <name evidence="12" type="ORF">J3Q64DRAFT_1736061</name>
</gene>
<dbReference type="InterPro" id="IPR036388">
    <property type="entry name" value="WH-like_DNA-bd_sf"/>
</dbReference>
<keyword evidence="8" id="KW-0963">Cytoplasm</keyword>
<keyword evidence="4 7" id="KW-0863">Zinc-finger</keyword>
<evidence type="ECO:0000313" key="13">
    <source>
        <dbReference type="Proteomes" id="UP001448207"/>
    </source>
</evidence>
<dbReference type="SUPFAM" id="SSF46785">
    <property type="entry name" value="Winged helix' DNA-binding domain"/>
    <property type="match status" value="1"/>
</dbReference>
<dbReference type="PANTHER" id="PTHR13128">
    <property type="entry name" value="VACUOLAR PROTEIN-SORTING-ASSOCIATED PROTEIN 36"/>
    <property type="match status" value="1"/>
</dbReference>
<dbReference type="InterPro" id="IPR040608">
    <property type="entry name" value="Snf8/Vps36"/>
</dbReference>
<dbReference type="InterPro" id="IPR037855">
    <property type="entry name" value="Vps36"/>
</dbReference>
<keyword evidence="3" id="KW-0479">Metal-binding</keyword>
<dbReference type="InterPro" id="IPR011993">
    <property type="entry name" value="PH-like_dom_sf"/>
</dbReference>
<evidence type="ECO:0000313" key="12">
    <source>
        <dbReference type="EMBL" id="KAL0087247.1"/>
    </source>
</evidence>
<dbReference type="Gene3D" id="1.10.10.10">
    <property type="entry name" value="Winged helix-like DNA-binding domain superfamily/Winged helix DNA-binding domain"/>
    <property type="match status" value="2"/>
</dbReference>
<dbReference type="Pfam" id="PF11605">
    <property type="entry name" value="Vps36_ESCRT-II"/>
    <property type="match status" value="1"/>
</dbReference>
<accession>A0ABR3B1J6</accession>
<dbReference type="Gene3D" id="2.30.29.30">
    <property type="entry name" value="Pleckstrin-homology domain (PH domain)/Phosphotyrosine-binding domain (PTB)"/>
    <property type="match status" value="1"/>
</dbReference>
<dbReference type="InterPro" id="IPR021648">
    <property type="entry name" value="GLUE_dom"/>
</dbReference>
<dbReference type="SUPFAM" id="SSF90209">
    <property type="entry name" value="Ran binding protein zinc finger-like"/>
    <property type="match status" value="1"/>
</dbReference>
<keyword evidence="5" id="KW-0862">Zinc</keyword>
<evidence type="ECO:0000256" key="2">
    <source>
        <dbReference type="ARBA" id="ARBA00022448"/>
    </source>
</evidence>
<dbReference type="PROSITE" id="PS50199">
    <property type="entry name" value="ZF_RANBP2_2"/>
    <property type="match status" value="1"/>
</dbReference>
<protein>
    <recommendedName>
        <fullName evidence="8">Vacuolar protein-sorting-associated protein 36</fullName>
    </recommendedName>
    <alternativeName>
        <fullName evidence="8">ESCRT-II complex subunit VPS36</fullName>
    </alternativeName>
</protein>
<keyword evidence="13" id="KW-1185">Reference proteome</keyword>
<dbReference type="Gene3D" id="6.10.140.260">
    <property type="match status" value="1"/>
</dbReference>
<comment type="subunit">
    <text evidence="8">Component of the endosomal sorting complex required for transport II (ESCRT-II).</text>
</comment>
<dbReference type="PROSITE" id="PS01358">
    <property type="entry name" value="ZF_RANBP2_1"/>
    <property type="match status" value="1"/>
</dbReference>
<dbReference type="SMART" id="SM00547">
    <property type="entry name" value="ZnF_RBZ"/>
    <property type="match status" value="2"/>
</dbReference>
<feature type="domain" description="GLUE N-terminal" evidence="11">
    <location>
        <begin position="6"/>
        <end position="264"/>
    </location>
</feature>
<keyword evidence="8" id="KW-0967">Endosome</keyword>
<evidence type="ECO:0000259" key="11">
    <source>
        <dbReference type="PROSITE" id="PS51495"/>
    </source>
</evidence>
<dbReference type="PROSITE" id="PS51495">
    <property type="entry name" value="GLUE"/>
    <property type="match status" value="1"/>
</dbReference>
<reference evidence="12 13" key="1">
    <citation type="submission" date="2024-04" db="EMBL/GenBank/DDBJ databases">
        <title>Symmetric and asymmetric DNA N6-adenine methylation regulates different biological responses in Mucorales.</title>
        <authorList>
            <consortium name="Lawrence Berkeley National Laboratory"/>
            <person name="Lax C."/>
            <person name="Mondo S.J."/>
            <person name="Osorio-Concepcion M."/>
            <person name="Muszewska A."/>
            <person name="Corrochano-Luque M."/>
            <person name="Gutierrez G."/>
            <person name="Riley R."/>
            <person name="Lipzen A."/>
            <person name="Guo J."/>
            <person name="Hundley H."/>
            <person name="Amirebrahimi M."/>
            <person name="Ng V."/>
            <person name="Lorenzo-Gutierrez D."/>
            <person name="Binder U."/>
            <person name="Yang J."/>
            <person name="Song Y."/>
            <person name="Canovas D."/>
            <person name="Navarro E."/>
            <person name="Freitag M."/>
            <person name="Gabaldon T."/>
            <person name="Grigoriev I.V."/>
            <person name="Corrochano L.M."/>
            <person name="Nicolas F.E."/>
            <person name="Garre V."/>
        </authorList>
    </citation>
    <scope>NUCLEOTIDE SEQUENCE [LARGE SCALE GENOMIC DNA]</scope>
    <source>
        <strain evidence="12 13">L51</strain>
    </source>
</reference>
<feature type="region of interest" description="Disordered" evidence="9">
    <location>
        <begin position="144"/>
        <end position="182"/>
    </location>
</feature>
<evidence type="ECO:0000256" key="5">
    <source>
        <dbReference type="ARBA" id="ARBA00022833"/>
    </source>
</evidence>
<comment type="subcellular location">
    <subcellularLocation>
        <location evidence="8">Cytoplasm</location>
    </subcellularLocation>
    <subcellularLocation>
        <location evidence="8">Endosome</location>
    </subcellularLocation>
</comment>
<evidence type="ECO:0000256" key="6">
    <source>
        <dbReference type="ARBA" id="ARBA00022927"/>
    </source>
</evidence>
<dbReference type="Gene3D" id="2.30.30.380">
    <property type="entry name" value="Zn-finger domain of Sec23/24"/>
    <property type="match status" value="1"/>
</dbReference>